<dbReference type="GO" id="GO:0072583">
    <property type="term" value="P:clathrin-dependent endocytosis"/>
    <property type="evidence" value="ECO:0007669"/>
    <property type="project" value="InterPro"/>
</dbReference>
<evidence type="ECO:0000256" key="4">
    <source>
        <dbReference type="ARBA" id="ARBA00022583"/>
    </source>
</evidence>
<evidence type="ECO:0000313" key="11">
    <source>
        <dbReference type="EMBL" id="KAH7440287.1"/>
    </source>
</evidence>
<evidence type="ECO:0000256" key="5">
    <source>
        <dbReference type="ARBA" id="ARBA00023034"/>
    </source>
</evidence>
<comment type="subcellular location">
    <subcellularLocation>
        <location evidence="1">Cytoplasmic vesicle</location>
        <location evidence="1">Clathrin-coated vesicle</location>
    </subcellularLocation>
    <subcellularLocation>
        <location evidence="2">Golgi apparatus</location>
    </subcellularLocation>
    <subcellularLocation>
        <location evidence="3">Membrane</location>
        <location evidence="3">Clathrin-coated pit</location>
    </subcellularLocation>
</comment>
<dbReference type="Gene3D" id="1.25.40.90">
    <property type="match status" value="1"/>
</dbReference>
<dbReference type="AlphaFoldDB" id="A0A8T2UVU7"/>
<dbReference type="SUPFAM" id="SSF89009">
    <property type="entry name" value="GAT-like domain"/>
    <property type="match status" value="1"/>
</dbReference>
<dbReference type="Pfam" id="PF07651">
    <property type="entry name" value="ANTH"/>
    <property type="match status" value="1"/>
</dbReference>
<keyword evidence="5" id="KW-0333">Golgi apparatus</keyword>
<dbReference type="Proteomes" id="UP000825935">
    <property type="component" value="Chromosome 4"/>
</dbReference>
<reference evidence="11" key="1">
    <citation type="submission" date="2021-08" db="EMBL/GenBank/DDBJ databases">
        <title>WGS assembly of Ceratopteris richardii.</title>
        <authorList>
            <person name="Marchant D.B."/>
            <person name="Chen G."/>
            <person name="Jenkins J."/>
            <person name="Shu S."/>
            <person name="Leebens-Mack J."/>
            <person name="Grimwood J."/>
            <person name="Schmutz J."/>
            <person name="Soltis P."/>
            <person name="Soltis D."/>
            <person name="Chen Z.-H."/>
        </authorList>
    </citation>
    <scope>NUCLEOTIDE SEQUENCE</scope>
    <source>
        <strain evidence="11">Whitten #5841</strain>
        <tissue evidence="11">Leaf</tissue>
    </source>
</reference>
<feature type="region of interest" description="Disordered" evidence="9">
    <location>
        <begin position="155"/>
        <end position="207"/>
    </location>
</feature>
<evidence type="ECO:0000256" key="2">
    <source>
        <dbReference type="ARBA" id="ARBA00004555"/>
    </source>
</evidence>
<keyword evidence="4" id="KW-0254">Endocytosis</keyword>
<dbReference type="InterPro" id="IPR045192">
    <property type="entry name" value="AP180-like"/>
</dbReference>
<evidence type="ECO:0000256" key="1">
    <source>
        <dbReference type="ARBA" id="ARBA00004132"/>
    </source>
</evidence>
<evidence type="ECO:0000256" key="8">
    <source>
        <dbReference type="ARBA" id="ARBA00023329"/>
    </source>
</evidence>
<dbReference type="InterPro" id="IPR008942">
    <property type="entry name" value="ENTH_VHS"/>
</dbReference>
<feature type="region of interest" description="Disordered" evidence="9">
    <location>
        <begin position="335"/>
        <end position="437"/>
    </location>
</feature>
<dbReference type="GO" id="GO:0005794">
    <property type="term" value="C:Golgi apparatus"/>
    <property type="evidence" value="ECO:0007669"/>
    <property type="project" value="UniProtKB-SubCell"/>
</dbReference>
<evidence type="ECO:0000256" key="9">
    <source>
        <dbReference type="SAM" id="MobiDB-lite"/>
    </source>
</evidence>
<feature type="domain" description="ENTH" evidence="10">
    <location>
        <begin position="26"/>
        <end position="161"/>
    </location>
</feature>
<dbReference type="PROSITE" id="PS50942">
    <property type="entry name" value="ENTH"/>
    <property type="match status" value="1"/>
</dbReference>
<feature type="compositionally biased region" description="Polar residues" evidence="9">
    <location>
        <begin position="178"/>
        <end position="188"/>
    </location>
</feature>
<evidence type="ECO:0000256" key="6">
    <source>
        <dbReference type="ARBA" id="ARBA00023136"/>
    </source>
</evidence>
<evidence type="ECO:0000313" key="12">
    <source>
        <dbReference type="Proteomes" id="UP000825935"/>
    </source>
</evidence>
<dbReference type="GO" id="GO:0000149">
    <property type="term" value="F:SNARE binding"/>
    <property type="evidence" value="ECO:0007669"/>
    <property type="project" value="TreeGrafter"/>
</dbReference>
<keyword evidence="12" id="KW-1185">Reference proteome</keyword>
<dbReference type="CDD" id="cd16987">
    <property type="entry name" value="ANTH_N_AP180_plant"/>
    <property type="match status" value="1"/>
</dbReference>
<keyword evidence="8" id="KW-0968">Cytoplasmic vesicle</keyword>
<dbReference type="GO" id="GO:0005545">
    <property type="term" value="F:1-phosphatidylinositol binding"/>
    <property type="evidence" value="ECO:0007669"/>
    <property type="project" value="InterPro"/>
</dbReference>
<sequence>MDSMQGKLKKALGAVKDQTSISIAKVGSTGSPEVEIALVKATSHDESALEEKYVQELLLLTSSRQHVEACITIMGRRLRKTHNWIVAVKVLMVAHRLLRDGDAAIQHALASTRKKGMCVFSTYAFRDESHSNGWEFSAFVRAYGMYLDERSEYSSPSLSLPNSHQSSKDGSLYDQDHPYNSSSASPSGNDDDRSRGKQRRRRPVKKMRTSELLQKFPLFLRLLERILACRPVGAAKTNRLVLFALHPIVRESFLVYSDIRDGMSILLDAFFDLEELECLGAFDIYSKAAKQLEELTSFYGFCKSLGVCKTTEYPAVEKVSNEMLQTMSASLRLRLDSDRGNNRKAKAHEVKEELSCDSDHASKEAGSSRPPSSTRTRIMTSDPVCPRLEQEETPEVSSALINQSKDYPDLLDLDENPTQMTHKRGENPTSTIFPGTGTRIDTTWQTFSHGSTGNSSLNLCDFEKSGKQTADWELALESNSSLSRWTSADLASGFDLLHLDSLYDLGSNNQIRQAHEFGSRRSVSVMASDQPLQPDLLTFPASNAGSLNEQLHVVRDPFALSTNVPLIPCVLMSHPRQDQQPGIEEQQRWHEWQQHSQNFSYSVSPIDIVTNPFATPFQSPACTVPDSRMQSNYT</sequence>
<dbReference type="EMBL" id="CM035409">
    <property type="protein sequence ID" value="KAH7440287.1"/>
    <property type="molecule type" value="Genomic_DNA"/>
</dbReference>
<feature type="compositionally biased region" description="Polar residues" evidence="9">
    <location>
        <begin position="427"/>
        <end position="437"/>
    </location>
</feature>
<evidence type="ECO:0000256" key="7">
    <source>
        <dbReference type="ARBA" id="ARBA00023176"/>
    </source>
</evidence>
<feature type="compositionally biased region" description="Low complexity" evidence="9">
    <location>
        <begin position="367"/>
        <end position="377"/>
    </location>
</feature>
<dbReference type="InterPro" id="IPR048050">
    <property type="entry name" value="ANTH_N_plant"/>
</dbReference>
<dbReference type="InterPro" id="IPR013809">
    <property type="entry name" value="ENTH"/>
</dbReference>
<feature type="compositionally biased region" description="Polar residues" evidence="9">
    <location>
        <begin position="155"/>
        <end position="169"/>
    </location>
</feature>
<dbReference type="GO" id="GO:0005905">
    <property type="term" value="C:clathrin-coated pit"/>
    <property type="evidence" value="ECO:0007669"/>
    <property type="project" value="UniProtKB-SubCell"/>
</dbReference>
<dbReference type="Gene3D" id="1.20.58.150">
    <property type="entry name" value="ANTH domain"/>
    <property type="match status" value="1"/>
</dbReference>
<keyword evidence="6" id="KW-0472">Membrane</keyword>
<feature type="compositionally biased region" description="Polar residues" evidence="9">
    <location>
        <begin position="395"/>
        <end position="405"/>
    </location>
</feature>
<dbReference type="OrthoDB" id="44015at2759"/>
<accession>A0A8T2UVU7</accession>
<feature type="compositionally biased region" description="Basic and acidic residues" evidence="9">
    <location>
        <begin position="335"/>
        <end position="363"/>
    </location>
</feature>
<organism evidence="11 12">
    <name type="scientific">Ceratopteris richardii</name>
    <name type="common">Triangle waterfern</name>
    <dbReference type="NCBI Taxonomy" id="49495"/>
    <lineage>
        <taxon>Eukaryota</taxon>
        <taxon>Viridiplantae</taxon>
        <taxon>Streptophyta</taxon>
        <taxon>Embryophyta</taxon>
        <taxon>Tracheophyta</taxon>
        <taxon>Polypodiopsida</taxon>
        <taxon>Polypodiidae</taxon>
        <taxon>Polypodiales</taxon>
        <taxon>Pteridineae</taxon>
        <taxon>Pteridaceae</taxon>
        <taxon>Parkerioideae</taxon>
        <taxon>Ceratopteris</taxon>
    </lineage>
</organism>
<proteinExistence type="predicted"/>
<dbReference type="GO" id="GO:0006900">
    <property type="term" value="P:vesicle budding from membrane"/>
    <property type="evidence" value="ECO:0007669"/>
    <property type="project" value="TreeGrafter"/>
</dbReference>
<feature type="compositionally biased region" description="Basic residues" evidence="9">
    <location>
        <begin position="196"/>
        <end position="207"/>
    </location>
</feature>
<gene>
    <name evidence="11" type="ORF">KP509_04G099900</name>
</gene>
<dbReference type="SMART" id="SM00273">
    <property type="entry name" value="ENTH"/>
    <property type="match status" value="1"/>
</dbReference>
<evidence type="ECO:0000256" key="3">
    <source>
        <dbReference type="ARBA" id="ARBA00004600"/>
    </source>
</evidence>
<dbReference type="PANTHER" id="PTHR22951">
    <property type="entry name" value="CLATHRIN ASSEMBLY PROTEIN"/>
    <property type="match status" value="1"/>
</dbReference>
<keyword evidence="7" id="KW-0168">Coated pit</keyword>
<dbReference type="GO" id="GO:0048268">
    <property type="term" value="P:clathrin coat assembly"/>
    <property type="evidence" value="ECO:0007669"/>
    <property type="project" value="InterPro"/>
</dbReference>
<comment type="caution">
    <text evidence="11">The sequence shown here is derived from an EMBL/GenBank/DDBJ whole genome shotgun (WGS) entry which is preliminary data.</text>
</comment>
<dbReference type="PANTHER" id="PTHR22951:SF13">
    <property type="entry name" value="ASSEMBLY PROTEIN, PUTATIVE, EXPRESSED-RELATED"/>
    <property type="match status" value="1"/>
</dbReference>
<evidence type="ECO:0000259" key="10">
    <source>
        <dbReference type="PROSITE" id="PS50942"/>
    </source>
</evidence>
<dbReference type="GO" id="GO:0032050">
    <property type="term" value="F:clathrin heavy chain binding"/>
    <property type="evidence" value="ECO:0007669"/>
    <property type="project" value="TreeGrafter"/>
</dbReference>
<dbReference type="InterPro" id="IPR011417">
    <property type="entry name" value="ANTH_dom"/>
</dbReference>
<name>A0A8T2UVU7_CERRI</name>
<dbReference type="GO" id="GO:0005546">
    <property type="term" value="F:phosphatidylinositol-4,5-bisphosphate binding"/>
    <property type="evidence" value="ECO:0007669"/>
    <property type="project" value="TreeGrafter"/>
</dbReference>
<dbReference type="GO" id="GO:0030136">
    <property type="term" value="C:clathrin-coated vesicle"/>
    <property type="evidence" value="ECO:0007669"/>
    <property type="project" value="UniProtKB-SubCell"/>
</dbReference>
<dbReference type="SUPFAM" id="SSF48464">
    <property type="entry name" value="ENTH/VHS domain"/>
    <property type="match status" value="1"/>
</dbReference>
<dbReference type="InterPro" id="IPR014712">
    <property type="entry name" value="ANTH_dom_sf"/>
</dbReference>
<dbReference type="FunFam" id="1.20.58.150:FF:000005">
    <property type="entry name" value="putative clathrin assembly protein At2g25430"/>
    <property type="match status" value="1"/>
</dbReference>
<protein>
    <recommendedName>
        <fullName evidence="10">ENTH domain-containing protein</fullName>
    </recommendedName>
</protein>